<evidence type="ECO:0000256" key="3">
    <source>
        <dbReference type="ARBA" id="ARBA00022475"/>
    </source>
</evidence>
<feature type="transmembrane region" description="Helical" evidence="7">
    <location>
        <begin position="261"/>
        <end position="282"/>
    </location>
</feature>
<dbReference type="InterPro" id="IPR000515">
    <property type="entry name" value="MetI-like"/>
</dbReference>
<organism evidence="9 10">
    <name type="scientific">Candidatus Methylomirabilis limnetica</name>
    <dbReference type="NCBI Taxonomy" id="2033718"/>
    <lineage>
        <taxon>Bacteria</taxon>
        <taxon>Candidatus Methylomirabilota</taxon>
        <taxon>Candidatus Methylomirabilia</taxon>
        <taxon>Candidatus Methylomirabilales</taxon>
        <taxon>Candidatus Methylomirabilaceae</taxon>
        <taxon>Candidatus Methylomirabilis</taxon>
    </lineage>
</organism>
<feature type="transmembrane region" description="Helical" evidence="7">
    <location>
        <begin position="151"/>
        <end position="178"/>
    </location>
</feature>
<proteinExistence type="inferred from homology"/>
<dbReference type="PANTHER" id="PTHR30043">
    <property type="entry name" value="PHOSPHONATES TRANSPORT SYSTEM PERMEASE PROTEIN"/>
    <property type="match status" value="1"/>
</dbReference>
<keyword evidence="6 7" id="KW-0472">Membrane</keyword>
<reference evidence="9 10" key="1">
    <citation type="submission" date="2017-09" db="EMBL/GenBank/DDBJ databases">
        <title>Bloom of a denitrifying methanotroph, Candidatus Methylomirabilis limnetica, in a deep stratified lake.</title>
        <authorList>
            <person name="Graf J.S."/>
            <person name="Marchant H.K."/>
            <person name="Tienken D."/>
            <person name="Hach P.F."/>
            <person name="Brand A."/>
            <person name="Schubert C.J."/>
            <person name="Kuypers M.M."/>
            <person name="Milucka J."/>
        </authorList>
    </citation>
    <scope>NUCLEOTIDE SEQUENCE [LARGE SCALE GENOMIC DNA]</scope>
    <source>
        <strain evidence="9 10">Zug</strain>
    </source>
</reference>
<gene>
    <name evidence="9" type="primary">phnE</name>
    <name evidence="9" type="ORF">CLG94_07285</name>
</gene>
<dbReference type="InterPro" id="IPR005769">
    <property type="entry name" value="PhnE/PtxC"/>
</dbReference>
<comment type="similarity">
    <text evidence="7">Belongs to the binding-protein-dependent transport system permease family.</text>
</comment>
<keyword evidence="4 7" id="KW-0812">Transmembrane</keyword>
<feature type="transmembrane region" description="Helical" evidence="7">
    <location>
        <begin position="21"/>
        <end position="41"/>
    </location>
</feature>
<evidence type="ECO:0000256" key="5">
    <source>
        <dbReference type="ARBA" id="ARBA00022989"/>
    </source>
</evidence>
<comment type="caution">
    <text evidence="9">The sequence shown here is derived from an EMBL/GenBank/DDBJ whole genome shotgun (WGS) entry which is preliminary data.</text>
</comment>
<dbReference type="CDD" id="cd06261">
    <property type="entry name" value="TM_PBP2"/>
    <property type="match status" value="1"/>
</dbReference>
<dbReference type="PROSITE" id="PS50928">
    <property type="entry name" value="ABC_TM1"/>
    <property type="match status" value="1"/>
</dbReference>
<evidence type="ECO:0000313" key="9">
    <source>
        <dbReference type="EMBL" id="PTL35575.1"/>
    </source>
</evidence>
<dbReference type="Gene3D" id="1.10.3720.10">
    <property type="entry name" value="MetI-like"/>
    <property type="match status" value="1"/>
</dbReference>
<dbReference type="SUPFAM" id="SSF161098">
    <property type="entry name" value="MetI-like"/>
    <property type="match status" value="1"/>
</dbReference>
<dbReference type="NCBIfam" id="TIGR01097">
    <property type="entry name" value="PhnE"/>
    <property type="match status" value="1"/>
</dbReference>
<dbReference type="GO" id="GO:0015416">
    <property type="term" value="F:ABC-type phosphonate transporter activity"/>
    <property type="evidence" value="ECO:0007669"/>
    <property type="project" value="InterPro"/>
</dbReference>
<dbReference type="RefSeq" id="WP_107562207.1">
    <property type="nucleotide sequence ID" value="NZ_NVQC01000022.1"/>
</dbReference>
<keyword evidence="2 7" id="KW-0813">Transport</keyword>
<accession>A0A2T4TWV4</accession>
<dbReference type="Pfam" id="PF00528">
    <property type="entry name" value="BPD_transp_1"/>
    <property type="match status" value="1"/>
</dbReference>
<dbReference type="Proteomes" id="UP000241436">
    <property type="component" value="Unassembled WGS sequence"/>
</dbReference>
<feature type="transmembrane region" description="Helical" evidence="7">
    <location>
        <begin position="85"/>
        <end position="106"/>
    </location>
</feature>
<evidence type="ECO:0000256" key="2">
    <source>
        <dbReference type="ARBA" id="ARBA00022448"/>
    </source>
</evidence>
<sequence length="295" mass="32226">MQSNVPSTPASLTLPARRFSTFQIVYSVLFVLTFLGSYKLAQVKPLLLFEPEGRRNIWKFVTGMFPPDLSWNFLSLLGRPILETIQISLMGTVIAVVIGFPLGLLATSSLTFKGILHERELAGSRPQAMLHKGSYLLARAILSLFRTIPEFVWAFMFVRAVGLGPFPGVLAIAISYAGMLGKVYSEILEHVNPGPLEALQATGASRLTILLYGLLPQSLPNLVSYTLYRWECAIRASAILGFVGAGGIGQQLEISMRMFNFNQVTTLVAILFVMVAGVDALSAKVRGAIFGRERG</sequence>
<dbReference type="InterPro" id="IPR035906">
    <property type="entry name" value="MetI-like_sf"/>
</dbReference>
<name>A0A2T4TWV4_9BACT</name>
<keyword evidence="10" id="KW-1185">Reference proteome</keyword>
<dbReference type="AlphaFoldDB" id="A0A2T4TWV4"/>
<comment type="subcellular location">
    <subcellularLocation>
        <location evidence="1 7">Cell membrane</location>
        <topology evidence="1 7">Multi-pass membrane protein</topology>
    </subcellularLocation>
</comment>
<evidence type="ECO:0000256" key="1">
    <source>
        <dbReference type="ARBA" id="ARBA00004651"/>
    </source>
</evidence>
<evidence type="ECO:0000313" key="10">
    <source>
        <dbReference type="Proteomes" id="UP000241436"/>
    </source>
</evidence>
<evidence type="ECO:0000256" key="7">
    <source>
        <dbReference type="RuleBase" id="RU363032"/>
    </source>
</evidence>
<keyword evidence="3" id="KW-1003">Cell membrane</keyword>
<keyword evidence="5 7" id="KW-1133">Transmembrane helix</keyword>
<evidence type="ECO:0000259" key="8">
    <source>
        <dbReference type="PROSITE" id="PS50928"/>
    </source>
</evidence>
<protein>
    <submittedName>
        <fullName evidence="9">Phosphonate ABC transporter, permease protein PhnE</fullName>
    </submittedName>
</protein>
<dbReference type="GO" id="GO:0005886">
    <property type="term" value="C:plasma membrane"/>
    <property type="evidence" value="ECO:0007669"/>
    <property type="project" value="UniProtKB-SubCell"/>
</dbReference>
<dbReference type="EMBL" id="NVQC01000022">
    <property type="protein sequence ID" value="PTL35575.1"/>
    <property type="molecule type" value="Genomic_DNA"/>
</dbReference>
<dbReference type="PANTHER" id="PTHR30043:SF1">
    <property type="entry name" value="ABC TRANSPORT SYSTEM PERMEASE PROTEIN P69"/>
    <property type="match status" value="1"/>
</dbReference>
<evidence type="ECO:0000256" key="4">
    <source>
        <dbReference type="ARBA" id="ARBA00022692"/>
    </source>
</evidence>
<evidence type="ECO:0000256" key="6">
    <source>
        <dbReference type="ARBA" id="ARBA00023136"/>
    </source>
</evidence>
<reference evidence="10" key="2">
    <citation type="journal article" date="2018" name="Environ. Microbiol.">
        <title>Bloom of a denitrifying methanotroph, 'Candidatus Methylomirabilis limnetica', in a deep stratified lake.</title>
        <authorList>
            <person name="Graf J.S."/>
            <person name="Mayr M.J."/>
            <person name="Marchant H.K."/>
            <person name="Tienken D."/>
            <person name="Hach P.F."/>
            <person name="Brand A."/>
            <person name="Schubert C.J."/>
            <person name="Kuypers M.M."/>
            <person name="Milucka J."/>
        </authorList>
    </citation>
    <scope>NUCLEOTIDE SEQUENCE [LARGE SCALE GENOMIC DNA]</scope>
    <source>
        <strain evidence="10">Zug</strain>
    </source>
</reference>
<feature type="domain" description="ABC transmembrane type-1" evidence="8">
    <location>
        <begin position="81"/>
        <end position="282"/>
    </location>
</feature>
<dbReference type="OrthoDB" id="9808005at2"/>